<dbReference type="PANTHER" id="PTHR45976">
    <property type="entry name" value="ARMADILLO SEGMENT POLARITY PROTEIN"/>
    <property type="match status" value="1"/>
</dbReference>
<proteinExistence type="predicted"/>
<keyword evidence="1" id="KW-0217">Developmental protein</keyword>
<dbReference type="SUPFAM" id="SSF48371">
    <property type="entry name" value="ARM repeat"/>
    <property type="match status" value="1"/>
</dbReference>
<dbReference type="GO" id="GO:0007155">
    <property type="term" value="P:cell adhesion"/>
    <property type="evidence" value="ECO:0007669"/>
    <property type="project" value="InterPro"/>
</dbReference>
<evidence type="ECO:0000313" key="2">
    <source>
        <dbReference type="Proteomes" id="UP000887564"/>
    </source>
</evidence>
<evidence type="ECO:0000313" key="3">
    <source>
        <dbReference type="WBParaSite" id="PEQ_0000567501-mRNA-1"/>
    </source>
</evidence>
<reference evidence="3" key="1">
    <citation type="submission" date="2022-11" db="UniProtKB">
        <authorList>
            <consortium name="WormBaseParasite"/>
        </authorList>
    </citation>
    <scope>IDENTIFICATION</scope>
</reference>
<dbReference type="Proteomes" id="UP000887564">
    <property type="component" value="Unplaced"/>
</dbReference>
<accession>A0A914RH78</accession>
<dbReference type="Gene3D" id="1.25.10.10">
    <property type="entry name" value="Leucine-rich Repeat Variant"/>
    <property type="match status" value="1"/>
</dbReference>
<dbReference type="WBParaSite" id="PEQ_0000567501-mRNA-1">
    <property type="protein sequence ID" value="PEQ_0000567501-mRNA-1"/>
    <property type="gene ID" value="PEQ_0000567501"/>
</dbReference>
<protein>
    <submittedName>
        <fullName evidence="3">Armadillo repeat-containing protein 8</fullName>
    </submittedName>
</protein>
<keyword evidence="2" id="KW-1185">Reference proteome</keyword>
<dbReference type="SMART" id="SM00185">
    <property type="entry name" value="ARM"/>
    <property type="match status" value="2"/>
</dbReference>
<dbReference type="InterPro" id="IPR016024">
    <property type="entry name" value="ARM-type_fold"/>
</dbReference>
<evidence type="ECO:0000256" key="1">
    <source>
        <dbReference type="ARBA" id="ARBA00022473"/>
    </source>
</evidence>
<dbReference type="AlphaFoldDB" id="A0A914RH78"/>
<organism evidence="2 3">
    <name type="scientific">Parascaris equorum</name>
    <name type="common">Equine roundworm</name>
    <dbReference type="NCBI Taxonomy" id="6256"/>
    <lineage>
        <taxon>Eukaryota</taxon>
        <taxon>Metazoa</taxon>
        <taxon>Ecdysozoa</taxon>
        <taxon>Nematoda</taxon>
        <taxon>Chromadorea</taxon>
        <taxon>Rhabditida</taxon>
        <taxon>Spirurina</taxon>
        <taxon>Ascaridomorpha</taxon>
        <taxon>Ascaridoidea</taxon>
        <taxon>Ascarididae</taxon>
        <taxon>Parascaris</taxon>
    </lineage>
</organism>
<name>A0A914RH78_PAREQ</name>
<dbReference type="InterPro" id="IPR013284">
    <property type="entry name" value="Beta-catenin"/>
</dbReference>
<sequence length="196" mass="21436">MPYVFKRRYYPLSVLCFHLELTTLGVSDTINSLNDDAGLQETRACGGLEAMTPLLREKNPRFLALLVDSLYLLVLDHPQSKLSFLSYPKLVYTVVRCIRAISVCPQNKAALISLGLWALQVLGDFIEGVDERTQFAVLCAVRNLSDAATNEDNLGPLIVRLIGVVTAGEETSTACAAGVLSNLTCNNVRNKQTLCS</sequence>
<dbReference type="InterPro" id="IPR000225">
    <property type="entry name" value="Armadillo"/>
</dbReference>
<dbReference type="InterPro" id="IPR011989">
    <property type="entry name" value="ARM-like"/>
</dbReference>
<dbReference type="GO" id="GO:0045296">
    <property type="term" value="F:cadherin binding"/>
    <property type="evidence" value="ECO:0007669"/>
    <property type="project" value="InterPro"/>
</dbReference>